<keyword evidence="7" id="KW-0378">Hydrolase</keyword>
<dbReference type="Pfam" id="PF02163">
    <property type="entry name" value="Peptidase_M50"/>
    <property type="match status" value="2"/>
</dbReference>
<dbReference type="PANTHER" id="PTHR39188:SF3">
    <property type="entry name" value="STAGE IV SPORULATION PROTEIN FB"/>
    <property type="match status" value="1"/>
</dbReference>
<evidence type="ECO:0000256" key="1">
    <source>
        <dbReference type="ARBA" id="ARBA00001947"/>
    </source>
</evidence>
<evidence type="ECO:0000256" key="5">
    <source>
        <dbReference type="ARBA" id="ARBA00022692"/>
    </source>
</evidence>
<protein>
    <submittedName>
        <fullName evidence="15">Stage IV sporulation protein FB</fullName>
    </submittedName>
</protein>
<dbReference type="GO" id="GO:0006508">
    <property type="term" value="P:proteolysis"/>
    <property type="evidence" value="ECO:0007669"/>
    <property type="project" value="UniProtKB-KW"/>
</dbReference>
<evidence type="ECO:0000313" key="15">
    <source>
        <dbReference type="EMBL" id="SFP87063.1"/>
    </source>
</evidence>
<dbReference type="InterPro" id="IPR046342">
    <property type="entry name" value="CBS_dom_sf"/>
</dbReference>
<dbReference type="SUPFAM" id="SSF54631">
    <property type="entry name" value="CBS-domain pair"/>
    <property type="match status" value="1"/>
</dbReference>
<dbReference type="InterPro" id="IPR000644">
    <property type="entry name" value="CBS_dom"/>
</dbReference>
<evidence type="ECO:0000256" key="12">
    <source>
        <dbReference type="PROSITE-ProRule" id="PRU00703"/>
    </source>
</evidence>
<feature type="transmembrane region" description="Helical" evidence="13">
    <location>
        <begin position="84"/>
        <end position="105"/>
    </location>
</feature>
<keyword evidence="8" id="KW-0862">Zinc</keyword>
<keyword evidence="12" id="KW-0129">CBS domain</keyword>
<evidence type="ECO:0000256" key="2">
    <source>
        <dbReference type="ARBA" id="ARBA00004141"/>
    </source>
</evidence>
<dbReference type="PANTHER" id="PTHR39188">
    <property type="entry name" value="MEMBRANE-ASSOCIATED ZINC METALLOPROTEASE M50B"/>
    <property type="match status" value="1"/>
</dbReference>
<dbReference type="Pfam" id="PF00571">
    <property type="entry name" value="CBS"/>
    <property type="match status" value="1"/>
</dbReference>
<dbReference type="EMBL" id="FOXR01000005">
    <property type="protein sequence ID" value="SFP87063.1"/>
    <property type="molecule type" value="Genomic_DNA"/>
</dbReference>
<keyword evidence="4" id="KW-0645">Protease</keyword>
<organism evidence="15 16">
    <name type="scientific">Caldicoprobacter faecalis</name>
    <dbReference type="NCBI Taxonomy" id="937334"/>
    <lineage>
        <taxon>Bacteria</taxon>
        <taxon>Bacillati</taxon>
        <taxon>Bacillota</taxon>
        <taxon>Clostridia</taxon>
        <taxon>Caldicoprobacterales</taxon>
        <taxon>Caldicoprobacteraceae</taxon>
        <taxon>Caldicoprobacter</taxon>
    </lineage>
</organism>
<dbReference type="PROSITE" id="PS51371">
    <property type="entry name" value="CBS"/>
    <property type="match status" value="1"/>
</dbReference>
<keyword evidence="11 13" id="KW-0472">Membrane</keyword>
<proteinExistence type="inferred from homology"/>
<evidence type="ECO:0000256" key="3">
    <source>
        <dbReference type="ARBA" id="ARBA00007931"/>
    </source>
</evidence>
<sequence length="297" mass="33297">MKLGILFGINIYINKLLVILIAIAIILGEGTRLAVVFLVVFIHEMAHVVMARALHLRVLEIELLPFGGVARIESFLEVNPRDEVYIAIVGPLSNAILVLGCMALEKLGLIPSKDYDFFIQANLMLAGFNLLPAFPLDGGRILRAILSRELGIKRATRITTIGGFALALFLVMTGVYAIYYGIFNPTLFIMAGFLAYSALKENRMATYVMVRDLTYKKDILIREGAIQARELVVLYDLPLKEVIKKFVPHRYHSIVLVDEQLRPRGYLTEKDIVNGLMDYGLNVPVFRLLAQSSRMRG</sequence>
<keyword evidence="9 13" id="KW-1133">Transmembrane helix</keyword>
<dbReference type="OrthoDB" id="166377at2"/>
<evidence type="ECO:0000256" key="7">
    <source>
        <dbReference type="ARBA" id="ARBA00022801"/>
    </source>
</evidence>
<keyword evidence="6" id="KW-0479">Metal-binding</keyword>
<feature type="transmembrane region" description="Helical" evidence="13">
    <location>
        <begin position="33"/>
        <end position="54"/>
    </location>
</feature>
<keyword evidence="10" id="KW-0482">Metalloprotease</keyword>
<keyword evidence="5 13" id="KW-0812">Transmembrane</keyword>
<comment type="cofactor">
    <cofactor evidence="1">
        <name>Zn(2+)</name>
        <dbReference type="ChEBI" id="CHEBI:29105"/>
    </cofactor>
</comment>
<dbReference type="InterPro" id="IPR008915">
    <property type="entry name" value="Peptidase_M50"/>
</dbReference>
<dbReference type="GO" id="GO:0046872">
    <property type="term" value="F:metal ion binding"/>
    <property type="evidence" value="ECO:0007669"/>
    <property type="project" value="UniProtKB-KW"/>
</dbReference>
<reference evidence="15 16" key="1">
    <citation type="submission" date="2016-10" db="EMBL/GenBank/DDBJ databases">
        <authorList>
            <person name="de Groot N.N."/>
        </authorList>
    </citation>
    <scope>NUCLEOTIDE SEQUENCE [LARGE SCALE GENOMIC DNA]</scope>
    <source>
        <strain evidence="15 16">DSM 20678</strain>
    </source>
</reference>
<evidence type="ECO:0000256" key="10">
    <source>
        <dbReference type="ARBA" id="ARBA00023049"/>
    </source>
</evidence>
<evidence type="ECO:0000256" key="13">
    <source>
        <dbReference type="SAM" id="Phobius"/>
    </source>
</evidence>
<dbReference type="GO" id="GO:0016020">
    <property type="term" value="C:membrane"/>
    <property type="evidence" value="ECO:0007669"/>
    <property type="project" value="UniProtKB-SubCell"/>
</dbReference>
<comment type="similarity">
    <text evidence="3">Belongs to the peptidase M50B family.</text>
</comment>
<comment type="subcellular location">
    <subcellularLocation>
        <location evidence="2">Membrane</location>
        <topology evidence="2">Multi-pass membrane protein</topology>
    </subcellularLocation>
</comment>
<dbReference type="RefSeq" id="WP_092282046.1">
    <property type="nucleotide sequence ID" value="NZ_FOXR01000005.1"/>
</dbReference>
<evidence type="ECO:0000256" key="11">
    <source>
        <dbReference type="ARBA" id="ARBA00023136"/>
    </source>
</evidence>
<evidence type="ECO:0000259" key="14">
    <source>
        <dbReference type="PROSITE" id="PS51371"/>
    </source>
</evidence>
<evidence type="ECO:0000313" key="16">
    <source>
        <dbReference type="Proteomes" id="UP000198577"/>
    </source>
</evidence>
<feature type="domain" description="CBS" evidence="14">
    <location>
        <begin position="225"/>
        <end position="285"/>
    </location>
</feature>
<evidence type="ECO:0000256" key="4">
    <source>
        <dbReference type="ARBA" id="ARBA00022670"/>
    </source>
</evidence>
<name>A0A1I5TVJ9_9FIRM</name>
<feature type="transmembrane region" description="Helical" evidence="13">
    <location>
        <begin position="155"/>
        <end position="172"/>
    </location>
</feature>
<keyword evidence="16" id="KW-1185">Reference proteome</keyword>
<evidence type="ECO:0000256" key="9">
    <source>
        <dbReference type="ARBA" id="ARBA00022989"/>
    </source>
</evidence>
<gene>
    <name evidence="15" type="ORF">SAMN05444406_10576</name>
</gene>
<evidence type="ECO:0000256" key="6">
    <source>
        <dbReference type="ARBA" id="ARBA00022723"/>
    </source>
</evidence>
<accession>A0A1I5TVJ9</accession>
<evidence type="ECO:0000256" key="8">
    <source>
        <dbReference type="ARBA" id="ARBA00022833"/>
    </source>
</evidence>
<dbReference type="STRING" id="937334.SAMN05444406_10576"/>
<dbReference type="Proteomes" id="UP000198577">
    <property type="component" value="Unassembled WGS sequence"/>
</dbReference>
<feature type="transmembrane region" description="Helical" evidence="13">
    <location>
        <begin position="7"/>
        <end position="27"/>
    </location>
</feature>
<dbReference type="AlphaFoldDB" id="A0A1I5TVJ9"/>
<dbReference type="CDD" id="cd06161">
    <property type="entry name" value="S2P-M50_SpoIVFB"/>
    <property type="match status" value="1"/>
</dbReference>
<dbReference type="GO" id="GO:0008237">
    <property type="term" value="F:metallopeptidase activity"/>
    <property type="evidence" value="ECO:0007669"/>
    <property type="project" value="UniProtKB-KW"/>
</dbReference>